<dbReference type="InterPro" id="IPR006176">
    <property type="entry name" value="3-OHacyl-CoA_DH_NAD-bd"/>
</dbReference>
<reference evidence="18" key="1">
    <citation type="submission" date="2016-05" db="EMBL/GenBank/DDBJ databases">
        <authorList>
            <person name="Li Y."/>
        </authorList>
    </citation>
    <scope>NUCLEOTIDE SEQUENCE [LARGE SCALE GENOMIC DNA]</scope>
    <source>
        <strain evidence="18">YIC4027</strain>
    </source>
</reference>
<comment type="similarity">
    <text evidence="3">In the N-terminal section; belongs to the enoyl-CoA hydratase/isomerase family.</text>
</comment>
<comment type="caution">
    <text evidence="17">The sequence shown here is derived from an EMBL/GenBank/DDBJ whole genome shotgun (WGS) entry which is preliminary data.</text>
</comment>
<dbReference type="GO" id="GO:0016853">
    <property type="term" value="F:isomerase activity"/>
    <property type="evidence" value="ECO:0007669"/>
    <property type="project" value="UniProtKB-KW"/>
</dbReference>
<keyword evidence="6" id="KW-0560">Oxidoreductase</keyword>
<organism evidence="17 18">
    <name type="scientific">Sinorhizobium alkalisoli</name>
    <dbReference type="NCBI Taxonomy" id="1752398"/>
    <lineage>
        <taxon>Bacteria</taxon>
        <taxon>Pseudomonadati</taxon>
        <taxon>Pseudomonadota</taxon>
        <taxon>Alphaproteobacteria</taxon>
        <taxon>Hyphomicrobiales</taxon>
        <taxon>Rhizobiaceae</taxon>
        <taxon>Sinorhizobium/Ensifer group</taxon>
        <taxon>Sinorhizobium</taxon>
    </lineage>
</organism>
<evidence type="ECO:0000256" key="7">
    <source>
        <dbReference type="ARBA" id="ARBA00023027"/>
    </source>
</evidence>
<dbReference type="CDD" id="cd06558">
    <property type="entry name" value="crotonase-like"/>
    <property type="match status" value="1"/>
</dbReference>
<dbReference type="Pfam" id="PF00378">
    <property type="entry name" value="ECH_1"/>
    <property type="match status" value="1"/>
</dbReference>
<evidence type="ECO:0000313" key="18">
    <source>
        <dbReference type="Proteomes" id="UP000094342"/>
    </source>
</evidence>
<accession>A0A1E3VE83</accession>
<dbReference type="FunFam" id="3.40.50.720:FF:000009">
    <property type="entry name" value="Fatty oxidation complex, alpha subunit"/>
    <property type="match status" value="1"/>
</dbReference>
<keyword evidence="18" id="KW-1185">Reference proteome</keyword>
<keyword evidence="12" id="KW-0511">Multifunctional enzyme</keyword>
<dbReference type="Gene3D" id="1.10.1040.50">
    <property type="match status" value="1"/>
</dbReference>
<dbReference type="GO" id="GO:0003857">
    <property type="term" value="F:(3S)-3-hydroxyacyl-CoA dehydrogenase (NAD+) activity"/>
    <property type="evidence" value="ECO:0007669"/>
    <property type="project" value="UniProtKB-EC"/>
</dbReference>
<feature type="domain" description="3-hydroxyacyl-CoA dehydrogenase NAD binding" evidence="16">
    <location>
        <begin position="293"/>
        <end position="467"/>
    </location>
</feature>
<protein>
    <submittedName>
        <fullName evidence="17">3-hydroxyacyl-CoA dehydrogenase</fullName>
    </submittedName>
</protein>
<dbReference type="SUPFAM" id="SSF52096">
    <property type="entry name" value="ClpP/crotonase"/>
    <property type="match status" value="1"/>
</dbReference>
<gene>
    <name evidence="17" type="ORF">A8M32_11635</name>
</gene>
<dbReference type="GO" id="GO:0070403">
    <property type="term" value="F:NAD+ binding"/>
    <property type="evidence" value="ECO:0007669"/>
    <property type="project" value="InterPro"/>
</dbReference>
<keyword evidence="4" id="KW-0276">Fatty acid metabolism</keyword>
<keyword evidence="7" id="KW-0520">NAD</keyword>
<dbReference type="Gene3D" id="3.40.50.720">
    <property type="entry name" value="NAD(P)-binding Rossmann-like Domain"/>
    <property type="match status" value="1"/>
</dbReference>
<dbReference type="InterPro" id="IPR029045">
    <property type="entry name" value="ClpP/crotonase-like_dom_sf"/>
</dbReference>
<dbReference type="Proteomes" id="UP000094342">
    <property type="component" value="Unassembled WGS sequence"/>
</dbReference>
<evidence type="ECO:0000256" key="3">
    <source>
        <dbReference type="ARBA" id="ARBA00008750"/>
    </source>
</evidence>
<name>A0A1E3VE83_9HYPH</name>
<evidence type="ECO:0000256" key="12">
    <source>
        <dbReference type="ARBA" id="ARBA00023268"/>
    </source>
</evidence>
<dbReference type="STRING" id="1752398.A8M32_11635"/>
<comment type="catalytic activity">
    <reaction evidence="13">
        <text>a (3S)-3-hydroxyacyl-CoA + NAD(+) = a 3-oxoacyl-CoA + NADH + H(+)</text>
        <dbReference type="Rhea" id="RHEA:22432"/>
        <dbReference type="ChEBI" id="CHEBI:15378"/>
        <dbReference type="ChEBI" id="CHEBI:57318"/>
        <dbReference type="ChEBI" id="CHEBI:57540"/>
        <dbReference type="ChEBI" id="CHEBI:57945"/>
        <dbReference type="ChEBI" id="CHEBI:90726"/>
        <dbReference type="EC" id="1.1.1.35"/>
    </reaction>
</comment>
<comment type="subcellular location">
    <subcellularLocation>
        <location evidence="1">Peroxisome</location>
    </subcellularLocation>
</comment>
<comment type="similarity">
    <text evidence="14">Belongs to the enoyl-CoA hydratase/isomerase family.</text>
</comment>
<dbReference type="GO" id="GO:0006635">
    <property type="term" value="P:fatty acid beta-oxidation"/>
    <property type="evidence" value="ECO:0007669"/>
    <property type="project" value="UniProtKB-UniPathway"/>
</dbReference>
<dbReference type="InterPro" id="IPR018376">
    <property type="entry name" value="Enoyl-CoA_hyd/isom_CS"/>
</dbReference>
<sequence length="667" mass="71102">MTSIVSHERRDGLAIVTIDNPPVNALSYAVRAGLIDAVHALEEDPAVIAVVLRCAGRTFVAGADIRELGQPPRAPILPEVIEAIEGARVPWIAAIHGTALGGGLELALGCHARIADPGTKLGLPEVSLGTIPGAGGTVRLPRLIPIADAIELVTSGKPIDAAQALKVGLVDRIAEGDLLDAAATLARELLTRPMPAPLVDRPCPIGEAVDWNSRAKALARKARGAQAPLEALEALREGVSLSGRDALTKERERFLRLVASEEAAALRYAFFSERNAGKSLAAMTAEPADLSRVGVVGGGTMGAGIAIALLLSGSAVSLLERDEATVAAARKRVLETLQASAARGAITLSQADDALARLTATHDYTSLSDCPLVIEAVFEDMDVKKQVFAQLDAVMPPKAVLATNTSYLDVDALAEATADPTRVLGLHFFAPAHVMKLLEIVRGKRTGDRSLATGSALARRLKKIQVVSGVCHGFIGNRIMAAYRRDCEFMLLEGALPAQIDTAMKAFGFAMGIFEAQDLSGLDIAWAQRRAAEATRDRSQPYCQIADRLCELGRLGRKTRKGWYDYSSGEPQTDPAVTRIIEEERVRTAAAVRGFSNEEIIRRIIRVMQQEGEALLAEGIAESAADIDVVMVSGYGFPRHRGGPMYRKQSTVRDCSLSIQPLHFSIA</sequence>
<dbReference type="InterPro" id="IPR008927">
    <property type="entry name" value="6-PGluconate_DH-like_C_sf"/>
</dbReference>
<evidence type="ECO:0000256" key="11">
    <source>
        <dbReference type="ARBA" id="ARBA00023239"/>
    </source>
</evidence>
<dbReference type="Gene3D" id="3.90.226.10">
    <property type="entry name" value="2-enoyl-CoA Hydratase, Chain A, domain 1"/>
    <property type="match status" value="1"/>
</dbReference>
<dbReference type="PROSITE" id="PS00166">
    <property type="entry name" value="ENOYL_COA_HYDRATASE"/>
    <property type="match status" value="1"/>
</dbReference>
<evidence type="ECO:0000259" key="15">
    <source>
        <dbReference type="Pfam" id="PF00725"/>
    </source>
</evidence>
<dbReference type="AlphaFoldDB" id="A0A1E3VE83"/>
<feature type="domain" description="3-hydroxyacyl-CoA dehydrogenase C-terminal" evidence="15">
    <location>
        <begin position="473"/>
        <end position="566"/>
    </location>
</feature>
<dbReference type="PANTHER" id="PTHR23309">
    <property type="entry name" value="3-HYDROXYACYL-COA DEHYROGENASE"/>
    <property type="match status" value="1"/>
</dbReference>
<evidence type="ECO:0000256" key="5">
    <source>
        <dbReference type="ARBA" id="ARBA00022963"/>
    </source>
</evidence>
<dbReference type="OrthoDB" id="9771883at2"/>
<proteinExistence type="inferred from homology"/>
<dbReference type="GO" id="GO:0004300">
    <property type="term" value="F:enoyl-CoA hydratase activity"/>
    <property type="evidence" value="ECO:0007669"/>
    <property type="project" value="UniProtKB-ARBA"/>
</dbReference>
<evidence type="ECO:0000256" key="13">
    <source>
        <dbReference type="ARBA" id="ARBA00049556"/>
    </source>
</evidence>
<evidence type="ECO:0000256" key="2">
    <source>
        <dbReference type="ARBA" id="ARBA00005005"/>
    </source>
</evidence>
<evidence type="ECO:0000256" key="8">
    <source>
        <dbReference type="ARBA" id="ARBA00023098"/>
    </source>
</evidence>
<dbReference type="RefSeq" id="WP_069458538.1">
    <property type="nucleotide sequence ID" value="NZ_LYBW01000056.1"/>
</dbReference>
<dbReference type="Pfam" id="PF02737">
    <property type="entry name" value="3HCDH_N"/>
    <property type="match status" value="1"/>
</dbReference>
<evidence type="ECO:0000256" key="4">
    <source>
        <dbReference type="ARBA" id="ARBA00022832"/>
    </source>
</evidence>
<keyword evidence="11" id="KW-0456">Lyase</keyword>
<evidence type="ECO:0000256" key="10">
    <source>
        <dbReference type="ARBA" id="ARBA00023235"/>
    </source>
</evidence>
<keyword evidence="9" id="KW-0576">Peroxisome</keyword>
<keyword evidence="8" id="KW-0443">Lipid metabolism</keyword>
<evidence type="ECO:0000256" key="1">
    <source>
        <dbReference type="ARBA" id="ARBA00004275"/>
    </source>
</evidence>
<dbReference type="InterPro" id="IPR006108">
    <property type="entry name" value="3HC_DH_C"/>
</dbReference>
<dbReference type="InterPro" id="IPR001753">
    <property type="entry name" value="Enoyl-CoA_hydra/iso"/>
</dbReference>
<dbReference type="InterPro" id="IPR036291">
    <property type="entry name" value="NAD(P)-bd_dom_sf"/>
</dbReference>
<comment type="pathway">
    <text evidence="2">Lipid metabolism; fatty acid beta-oxidation.</text>
</comment>
<dbReference type="SUPFAM" id="SSF48179">
    <property type="entry name" value="6-phosphogluconate dehydrogenase C-terminal domain-like"/>
    <property type="match status" value="2"/>
</dbReference>
<dbReference type="UniPathway" id="UPA00659"/>
<dbReference type="SUPFAM" id="SSF51735">
    <property type="entry name" value="NAD(P)-binding Rossmann-fold domains"/>
    <property type="match status" value="1"/>
</dbReference>
<evidence type="ECO:0000313" key="17">
    <source>
        <dbReference type="EMBL" id="ODR91431.1"/>
    </source>
</evidence>
<dbReference type="Pfam" id="PF00725">
    <property type="entry name" value="3HCDH"/>
    <property type="match status" value="1"/>
</dbReference>
<evidence type="ECO:0000259" key="16">
    <source>
        <dbReference type="Pfam" id="PF02737"/>
    </source>
</evidence>
<dbReference type="EMBL" id="LYBW01000056">
    <property type="protein sequence ID" value="ODR91431.1"/>
    <property type="molecule type" value="Genomic_DNA"/>
</dbReference>
<evidence type="ECO:0000256" key="14">
    <source>
        <dbReference type="RuleBase" id="RU003707"/>
    </source>
</evidence>
<evidence type="ECO:0000256" key="6">
    <source>
        <dbReference type="ARBA" id="ARBA00023002"/>
    </source>
</evidence>
<keyword evidence="5" id="KW-0442">Lipid degradation</keyword>
<evidence type="ECO:0000256" key="9">
    <source>
        <dbReference type="ARBA" id="ARBA00023140"/>
    </source>
</evidence>
<keyword evidence="10" id="KW-0413">Isomerase</keyword>